<sequence length="223" mass="22583">MARIVIVGGNGLTARHLISRLSNRGDHVVPLIRHPAQADHLVSLGGHPDVLDLETGTVDEFAAAFTEADAVVFAAGVGSNGGSVESIDRDGAIKSIDAAVAAGVPRFVQISAIGATAGTPPTLTGSFWEAYYEAKRAGDAHLRSSGLGWTVLEPAELTENLATDGVTLGVDVPRGASISRADLAAVVVAVLDEPRAAGHTWELVGGTTPVVDAVAAAVAAAAE</sequence>
<reference evidence="3" key="1">
    <citation type="journal article" date="2019" name="Int. J. Syst. Evol. Microbiol.">
        <title>The Global Catalogue of Microorganisms (GCM) 10K type strain sequencing project: providing services to taxonomists for standard genome sequencing and annotation.</title>
        <authorList>
            <consortium name="The Broad Institute Genomics Platform"/>
            <consortium name="The Broad Institute Genome Sequencing Center for Infectious Disease"/>
            <person name="Wu L."/>
            <person name="Ma J."/>
        </authorList>
    </citation>
    <scope>NUCLEOTIDE SEQUENCE [LARGE SCALE GENOMIC DNA]</scope>
    <source>
        <strain evidence="3">JCM 18956</strain>
    </source>
</reference>
<evidence type="ECO:0000313" key="2">
    <source>
        <dbReference type="EMBL" id="GAA4668582.1"/>
    </source>
</evidence>
<organism evidence="2 3">
    <name type="scientific">Frondihabitans cladoniiphilus</name>
    <dbReference type="NCBI Taxonomy" id="715785"/>
    <lineage>
        <taxon>Bacteria</taxon>
        <taxon>Bacillati</taxon>
        <taxon>Actinomycetota</taxon>
        <taxon>Actinomycetes</taxon>
        <taxon>Micrococcales</taxon>
        <taxon>Microbacteriaceae</taxon>
        <taxon>Frondihabitans</taxon>
    </lineage>
</organism>
<dbReference type="InterPro" id="IPR036291">
    <property type="entry name" value="NAD(P)-bd_dom_sf"/>
</dbReference>
<feature type="domain" description="NAD(P)-binding" evidence="1">
    <location>
        <begin position="8"/>
        <end position="194"/>
    </location>
</feature>
<dbReference type="Proteomes" id="UP001501295">
    <property type="component" value="Unassembled WGS sequence"/>
</dbReference>
<comment type="caution">
    <text evidence="2">The sequence shown here is derived from an EMBL/GenBank/DDBJ whole genome shotgun (WGS) entry which is preliminary data.</text>
</comment>
<dbReference type="InterPro" id="IPR016040">
    <property type="entry name" value="NAD(P)-bd_dom"/>
</dbReference>
<dbReference type="SUPFAM" id="SSF51735">
    <property type="entry name" value="NAD(P)-binding Rossmann-fold domains"/>
    <property type="match status" value="1"/>
</dbReference>
<evidence type="ECO:0000259" key="1">
    <source>
        <dbReference type="Pfam" id="PF13460"/>
    </source>
</evidence>
<keyword evidence="3" id="KW-1185">Reference proteome</keyword>
<dbReference type="EMBL" id="BAABLM010000001">
    <property type="protein sequence ID" value="GAA4668582.1"/>
    <property type="molecule type" value="Genomic_DNA"/>
</dbReference>
<dbReference type="RefSeq" id="WP_345373718.1">
    <property type="nucleotide sequence ID" value="NZ_BAABLM010000001.1"/>
</dbReference>
<dbReference type="Pfam" id="PF13460">
    <property type="entry name" value="NAD_binding_10"/>
    <property type="match status" value="1"/>
</dbReference>
<protein>
    <submittedName>
        <fullName evidence="2">SDR family oxidoreductase</fullName>
    </submittedName>
</protein>
<dbReference type="Gene3D" id="3.40.50.720">
    <property type="entry name" value="NAD(P)-binding Rossmann-like Domain"/>
    <property type="match status" value="1"/>
</dbReference>
<dbReference type="PANTHER" id="PTHR15020:SF50">
    <property type="entry name" value="UPF0659 PROTEIN YMR090W"/>
    <property type="match status" value="1"/>
</dbReference>
<evidence type="ECO:0000313" key="3">
    <source>
        <dbReference type="Proteomes" id="UP001501295"/>
    </source>
</evidence>
<proteinExistence type="predicted"/>
<gene>
    <name evidence="2" type="ORF">GCM10025780_09280</name>
</gene>
<dbReference type="PANTHER" id="PTHR15020">
    <property type="entry name" value="FLAVIN REDUCTASE-RELATED"/>
    <property type="match status" value="1"/>
</dbReference>
<accession>A0ABP8VPI6</accession>
<name>A0ABP8VPI6_9MICO</name>